<reference evidence="1" key="1">
    <citation type="submission" date="2022-12" db="EMBL/GenBank/DDBJ databases">
        <authorList>
            <person name="Alioto T."/>
            <person name="Alioto T."/>
            <person name="Gomez Garrido J."/>
        </authorList>
    </citation>
    <scope>NUCLEOTIDE SEQUENCE</scope>
</reference>
<organism evidence="1 2">
    <name type="scientific">Podarcis lilfordi</name>
    <name type="common">Lilford's wall lizard</name>
    <dbReference type="NCBI Taxonomy" id="74358"/>
    <lineage>
        <taxon>Eukaryota</taxon>
        <taxon>Metazoa</taxon>
        <taxon>Chordata</taxon>
        <taxon>Craniata</taxon>
        <taxon>Vertebrata</taxon>
        <taxon>Euteleostomi</taxon>
        <taxon>Lepidosauria</taxon>
        <taxon>Squamata</taxon>
        <taxon>Bifurcata</taxon>
        <taxon>Unidentata</taxon>
        <taxon>Episquamata</taxon>
        <taxon>Laterata</taxon>
        <taxon>Lacertibaenia</taxon>
        <taxon>Lacertidae</taxon>
        <taxon>Podarcis</taxon>
    </lineage>
</organism>
<feature type="non-terminal residue" evidence="1">
    <location>
        <position position="1"/>
    </location>
</feature>
<keyword evidence="2" id="KW-1185">Reference proteome</keyword>
<protein>
    <submittedName>
        <fullName evidence="1">Uncharacterized protein</fullName>
    </submittedName>
</protein>
<evidence type="ECO:0000313" key="1">
    <source>
        <dbReference type="EMBL" id="CAI5792192.1"/>
    </source>
</evidence>
<dbReference type="AlphaFoldDB" id="A0AA35LAE7"/>
<name>A0AA35LAE7_9SAUR</name>
<dbReference type="Proteomes" id="UP001178461">
    <property type="component" value="Chromosome 14"/>
</dbReference>
<evidence type="ECO:0000313" key="2">
    <source>
        <dbReference type="Proteomes" id="UP001178461"/>
    </source>
</evidence>
<dbReference type="EMBL" id="OX395139">
    <property type="protein sequence ID" value="CAI5792192.1"/>
    <property type="molecule type" value="Genomic_DNA"/>
</dbReference>
<sequence length="98" mass="10888">GRETKRTPQHPPFNASISADFSKDVSSPFKCHNLPPKPSGAHAELAGKVLTFLNQQNESNYEVSLWQQGVDGARSKLVSDRQRLCDPSRVWGILSLEK</sequence>
<gene>
    <name evidence="1" type="ORF">PODLI_1B020259</name>
</gene>
<accession>A0AA35LAE7</accession>
<feature type="non-terminal residue" evidence="1">
    <location>
        <position position="98"/>
    </location>
</feature>
<proteinExistence type="predicted"/>